<keyword evidence="1" id="KW-1133">Transmembrane helix</keyword>
<sequence>MSLKSNDNNSHKKEPTSFAEGVGRMLAMIMLLLRALAIGVICYFLYSFVEPLLH</sequence>
<keyword evidence="1" id="KW-0472">Membrane</keyword>
<proteinExistence type="predicted"/>
<comment type="caution">
    <text evidence="2">The sequence shown here is derived from an EMBL/GenBank/DDBJ whole genome shotgun (WGS) entry which is preliminary data.</text>
</comment>
<organism evidence="2 3">
    <name type="scientific">Candidatus Aphodousia faecigallinarum</name>
    <dbReference type="NCBI Taxonomy" id="2840677"/>
    <lineage>
        <taxon>Bacteria</taxon>
        <taxon>Pseudomonadati</taxon>
        <taxon>Pseudomonadota</taxon>
        <taxon>Betaproteobacteria</taxon>
        <taxon>Burkholderiales</taxon>
        <taxon>Sutterellaceae</taxon>
        <taxon>Sutterellaceae incertae sedis</taxon>
        <taxon>Candidatus Aphodousia</taxon>
    </lineage>
</organism>
<name>A0A9D1LEZ7_9BURK</name>
<gene>
    <name evidence="2" type="ORF">IAC56_02365</name>
</gene>
<dbReference type="EMBL" id="DVMY01000045">
    <property type="protein sequence ID" value="HIU37105.1"/>
    <property type="molecule type" value="Genomic_DNA"/>
</dbReference>
<dbReference type="AlphaFoldDB" id="A0A9D1LEZ7"/>
<protein>
    <submittedName>
        <fullName evidence="2">Uncharacterized protein</fullName>
    </submittedName>
</protein>
<reference evidence="2" key="1">
    <citation type="submission" date="2020-10" db="EMBL/GenBank/DDBJ databases">
        <authorList>
            <person name="Gilroy R."/>
        </authorList>
    </citation>
    <scope>NUCLEOTIDE SEQUENCE</scope>
    <source>
        <strain evidence="2">7463</strain>
    </source>
</reference>
<keyword evidence="1" id="KW-0812">Transmembrane</keyword>
<accession>A0A9D1LEZ7</accession>
<evidence type="ECO:0000313" key="2">
    <source>
        <dbReference type="EMBL" id="HIU37105.1"/>
    </source>
</evidence>
<evidence type="ECO:0000256" key="1">
    <source>
        <dbReference type="SAM" id="Phobius"/>
    </source>
</evidence>
<evidence type="ECO:0000313" key="3">
    <source>
        <dbReference type="Proteomes" id="UP000824083"/>
    </source>
</evidence>
<dbReference type="Proteomes" id="UP000824083">
    <property type="component" value="Unassembled WGS sequence"/>
</dbReference>
<reference evidence="2" key="2">
    <citation type="journal article" date="2021" name="PeerJ">
        <title>Extensive microbial diversity within the chicken gut microbiome revealed by metagenomics and culture.</title>
        <authorList>
            <person name="Gilroy R."/>
            <person name="Ravi A."/>
            <person name="Getino M."/>
            <person name="Pursley I."/>
            <person name="Horton D.L."/>
            <person name="Alikhan N.F."/>
            <person name="Baker D."/>
            <person name="Gharbi K."/>
            <person name="Hall N."/>
            <person name="Watson M."/>
            <person name="Adriaenssens E.M."/>
            <person name="Foster-Nyarko E."/>
            <person name="Jarju S."/>
            <person name="Secka A."/>
            <person name="Antonio M."/>
            <person name="Oren A."/>
            <person name="Chaudhuri R.R."/>
            <person name="La Ragione R."/>
            <person name="Hildebrand F."/>
            <person name="Pallen M.J."/>
        </authorList>
    </citation>
    <scope>NUCLEOTIDE SEQUENCE</scope>
    <source>
        <strain evidence="2">7463</strain>
    </source>
</reference>
<feature type="transmembrane region" description="Helical" evidence="1">
    <location>
        <begin position="21"/>
        <end position="46"/>
    </location>
</feature>